<reference evidence="1" key="1">
    <citation type="submission" date="2021-08" db="EMBL/GenBank/DDBJ databases">
        <title>Novel anaerobic bacterium isolated from sea squirt in East Sea, Republic of Korea.</title>
        <authorList>
            <person name="Nguyen T.H."/>
            <person name="Li Z."/>
            <person name="Lee Y.-J."/>
            <person name="Ko J."/>
            <person name="Kim S.-G."/>
        </authorList>
    </citation>
    <scope>NUCLEOTIDE SEQUENCE</scope>
    <source>
        <strain evidence="1">KCTC 25031</strain>
    </source>
</reference>
<keyword evidence="2" id="KW-1185">Reference proteome</keyword>
<evidence type="ECO:0000313" key="2">
    <source>
        <dbReference type="Proteomes" id="UP000826212"/>
    </source>
</evidence>
<proteinExistence type="predicted"/>
<accession>A0AC61NHN7</accession>
<name>A0AC61NHN7_9BACT</name>
<organism evidence="1 2">
    <name type="scientific">Halosquirtibacter laminarini</name>
    <dbReference type="NCBI Taxonomy" id="3374600"/>
    <lineage>
        <taxon>Bacteria</taxon>
        <taxon>Pseudomonadati</taxon>
        <taxon>Bacteroidota</taxon>
        <taxon>Bacteroidia</taxon>
        <taxon>Marinilabiliales</taxon>
        <taxon>Prolixibacteraceae</taxon>
        <taxon>Halosquirtibacter</taxon>
    </lineage>
</organism>
<protein>
    <submittedName>
        <fullName evidence="1">TetR/AcrR family transcriptional regulator</fullName>
    </submittedName>
</protein>
<sequence>MPRTEEQNEKIKNERKQQILNAAMLLFSKQNPAEVSIAKIAKEAGVSKGLMYSYYESKEHLQKEIVFQCMDEIMSIFQMDKGAFVDAQDFRERIDRLFDHVQNNITTWSIYTQLLMQPSMKEVFMSPKVLEMMEDYQRQLYQYMTNQGFEDPEKEIVIMGALIDGISVQYVSAPEFIDLNVVRNHIKDVYGKEN</sequence>
<dbReference type="Proteomes" id="UP000826212">
    <property type="component" value="Chromosome"/>
</dbReference>
<evidence type="ECO:0000313" key="1">
    <source>
        <dbReference type="EMBL" id="QZE15198.1"/>
    </source>
</evidence>
<gene>
    <name evidence="1" type="ORF">K4L44_05020</name>
</gene>
<dbReference type="EMBL" id="CP081303">
    <property type="protein sequence ID" value="QZE15198.1"/>
    <property type="molecule type" value="Genomic_DNA"/>
</dbReference>